<dbReference type="InterPro" id="IPR006121">
    <property type="entry name" value="HMA_dom"/>
</dbReference>
<dbReference type="Proteomes" id="UP000182200">
    <property type="component" value="Unassembled WGS sequence"/>
</dbReference>
<accession>A0A0P1MGI9</accession>
<keyword evidence="2" id="KW-0406">Ion transport</keyword>
<dbReference type="EMBL" id="CZVI01000003">
    <property type="protein sequence ID" value="CUS80049.1"/>
    <property type="molecule type" value="Genomic_DNA"/>
</dbReference>
<keyword evidence="10" id="KW-1185">Reference proteome</keyword>
<evidence type="ECO:0000313" key="9">
    <source>
        <dbReference type="Proteomes" id="UP000182011"/>
    </source>
</evidence>
<dbReference type="SUPFAM" id="SSF55008">
    <property type="entry name" value="HMA, heavy metal-associated domain"/>
    <property type="match status" value="2"/>
</dbReference>
<gene>
    <name evidence="8" type="ORF">JGI4_01629</name>
    <name evidence="7" type="ORF">JGI8_00369</name>
</gene>
<dbReference type="PANTHER" id="PTHR43520:SF8">
    <property type="entry name" value="P-TYPE CU(+) TRANSPORTER"/>
    <property type="match status" value="1"/>
</dbReference>
<comment type="subcellular location">
    <subcellularLocation>
        <location evidence="1">Endomembrane system</location>
        <topology evidence="1">Multi-pass membrane protein</topology>
    </subcellularLocation>
</comment>
<keyword evidence="2" id="KW-0186">Copper</keyword>
<dbReference type="Gene3D" id="3.30.70.100">
    <property type="match status" value="2"/>
</dbReference>
<accession>A0A0N7MZX7</accession>
<evidence type="ECO:0000313" key="8">
    <source>
        <dbReference type="EMBL" id="CUU06861.1"/>
    </source>
</evidence>
<accession>A0A0N7MS53</accession>
<evidence type="ECO:0000256" key="5">
    <source>
        <dbReference type="SAM" id="SignalP"/>
    </source>
</evidence>
<evidence type="ECO:0000256" key="2">
    <source>
        <dbReference type="ARBA" id="ARBA00022796"/>
    </source>
</evidence>
<accession>A0A0P1P5F2</accession>
<keyword evidence="5" id="KW-0732">Signal</keyword>
<dbReference type="GO" id="GO:0016020">
    <property type="term" value="C:membrane"/>
    <property type="evidence" value="ECO:0007669"/>
    <property type="project" value="TreeGrafter"/>
</dbReference>
<evidence type="ECO:0000259" key="6">
    <source>
        <dbReference type="PROSITE" id="PS50846"/>
    </source>
</evidence>
<dbReference type="GO" id="GO:0043682">
    <property type="term" value="F:P-type divalent copper transporter activity"/>
    <property type="evidence" value="ECO:0007669"/>
    <property type="project" value="TreeGrafter"/>
</dbReference>
<dbReference type="RefSeq" id="WP_047134344.1">
    <property type="nucleotide sequence ID" value="NZ_CZVI01000003.1"/>
</dbReference>
<evidence type="ECO:0000256" key="4">
    <source>
        <dbReference type="ARBA" id="ARBA00022967"/>
    </source>
</evidence>
<dbReference type="GO" id="GO:0055070">
    <property type="term" value="P:copper ion homeostasis"/>
    <property type="evidence" value="ECO:0007669"/>
    <property type="project" value="TreeGrafter"/>
</dbReference>
<dbReference type="OrthoDB" id="5513217at2"/>
<accession>A0A0P1M3W9</accession>
<evidence type="ECO:0000313" key="7">
    <source>
        <dbReference type="EMBL" id="CUS80049.1"/>
    </source>
</evidence>
<feature type="domain" description="HMA" evidence="6">
    <location>
        <begin position="25"/>
        <end position="96"/>
    </location>
</feature>
<dbReference type="EMBL" id="FAOP01000006">
    <property type="protein sequence ID" value="CUU06861.1"/>
    <property type="molecule type" value="Genomic_DNA"/>
</dbReference>
<organism evidence="8 9">
    <name type="scientific">Candidatus Kryptonium thompsonii</name>
    <dbReference type="NCBI Taxonomy" id="1633631"/>
    <lineage>
        <taxon>Bacteria</taxon>
        <taxon>Pseudomonadati</taxon>
        <taxon>Candidatus Kryptoniota</taxon>
        <taxon>Candidatus Kryptonium</taxon>
    </lineage>
</organism>
<keyword evidence="2" id="KW-0813">Transport</keyword>
<feature type="signal peptide" evidence="5">
    <location>
        <begin position="1"/>
        <end position="22"/>
    </location>
</feature>
<keyword evidence="3" id="KW-0460">Magnesium</keyword>
<accession>A0A0P1MMB1</accession>
<dbReference type="Pfam" id="PF00403">
    <property type="entry name" value="HMA"/>
    <property type="match status" value="2"/>
</dbReference>
<dbReference type="CDD" id="cd00371">
    <property type="entry name" value="HMA"/>
    <property type="match status" value="2"/>
</dbReference>
<dbReference type="AlphaFoldDB" id="A0A0P1P5F2"/>
<name>A0A0P1P5F2_9BACT</name>
<dbReference type="NCBIfam" id="TIGR00003">
    <property type="entry name" value="copper ion binding protein"/>
    <property type="match status" value="2"/>
</dbReference>
<evidence type="ECO:0000313" key="10">
    <source>
        <dbReference type="Proteomes" id="UP000182200"/>
    </source>
</evidence>
<reference evidence="8 9" key="2">
    <citation type="submission" date="2015-11" db="EMBL/GenBank/DDBJ databases">
        <authorList>
            <person name="Zhang Y."/>
            <person name="Guo Z."/>
        </authorList>
    </citation>
    <scope>NUCLEOTIDE SEQUENCE [LARGE SCALE GENOMIC DNA]</scope>
    <source>
        <strain evidence="8">JGI-4</strain>
    </source>
</reference>
<proteinExistence type="predicted"/>
<accession>A0A0S4NAC4</accession>
<dbReference type="PANTHER" id="PTHR43520">
    <property type="entry name" value="ATP7, ISOFORM B"/>
    <property type="match status" value="1"/>
</dbReference>
<protein>
    <submittedName>
        <fullName evidence="8">Copper ion binding protein</fullName>
    </submittedName>
</protein>
<dbReference type="GO" id="GO:0005507">
    <property type="term" value="F:copper ion binding"/>
    <property type="evidence" value="ECO:0007669"/>
    <property type="project" value="InterPro"/>
</dbReference>
<accession>A0A0P1MYL6</accession>
<reference evidence="7 10" key="1">
    <citation type="submission" date="2015-11" db="EMBL/GenBank/DDBJ databases">
        <authorList>
            <person name="Varghese N."/>
        </authorList>
    </citation>
    <scope>NUCLEOTIDE SEQUENCE [LARGE SCALE GENOMIC DNA]</scope>
    <source>
        <strain evidence="7 10">JGI-8</strain>
    </source>
</reference>
<accession>A0A0P1LCA9</accession>
<feature type="chain" id="PRO_5030013182" evidence="5">
    <location>
        <begin position="23"/>
        <end position="194"/>
    </location>
</feature>
<dbReference type="InterPro" id="IPR006122">
    <property type="entry name" value="HMA_Cu_ion-bd"/>
</dbReference>
<dbReference type="PROSITE" id="PS50846">
    <property type="entry name" value="HMA_2"/>
    <property type="match status" value="2"/>
</dbReference>
<keyword evidence="2" id="KW-0187">Copper transport</keyword>
<evidence type="ECO:0000256" key="3">
    <source>
        <dbReference type="ARBA" id="ARBA00022842"/>
    </source>
</evidence>
<feature type="domain" description="HMA" evidence="6">
    <location>
        <begin position="110"/>
        <end position="181"/>
    </location>
</feature>
<dbReference type="Proteomes" id="UP000182011">
    <property type="component" value="Unassembled WGS sequence"/>
</dbReference>
<dbReference type="InterPro" id="IPR036163">
    <property type="entry name" value="HMA_dom_sf"/>
</dbReference>
<keyword evidence="4" id="KW-1278">Translocase</keyword>
<dbReference type="STRING" id="1633631.GCA_001442925_01624"/>
<accession>A0A0P1LGI6</accession>
<evidence type="ECO:0000256" key="1">
    <source>
        <dbReference type="ARBA" id="ARBA00004127"/>
    </source>
</evidence>
<sequence length="194" mass="21534">MKKVTSLLLFVFLVLSIGISQDKSTTVKFKVKGVTCDYCLEEVKEALINVSGVNSVEFEETNFNKSYGFVKVSYNPDRVGVDKLAEAVSEAGFETDLKQGERKTAKVEGTAVKINVKGIECGGCVKSVENSLKKVEGVKSVEFEKKDYKKKFGVVKVVYDPEKVKVTELEDAIVKAGFTTNDKKPEKSRKEMEH</sequence>